<dbReference type="GO" id="GO:0006412">
    <property type="term" value="P:translation"/>
    <property type="evidence" value="ECO:0007669"/>
    <property type="project" value="InterPro"/>
</dbReference>
<reference evidence="8" key="2">
    <citation type="submission" date="2019-04" db="EMBL/GenBank/DDBJ databases">
        <authorList>
            <person name="Pasella M."/>
        </authorList>
    </citation>
    <scope>NUCLEOTIDE SEQUENCE</scope>
</reference>
<dbReference type="AlphaFoldDB" id="A0A4D6WTL9"/>
<dbReference type="Gene3D" id="3.30.70.330">
    <property type="match status" value="1"/>
</dbReference>
<dbReference type="FunFam" id="3.30.70.330:FF:000001">
    <property type="entry name" value="50S ribosomal protein L23"/>
    <property type="match status" value="1"/>
</dbReference>
<evidence type="ECO:0000256" key="5">
    <source>
        <dbReference type="ARBA" id="ARBA00023274"/>
    </source>
</evidence>
<comment type="similarity">
    <text evidence="1">Belongs to the universal ribosomal protein uL23 family.</text>
</comment>
<dbReference type="NCBIfam" id="NF004363">
    <property type="entry name" value="PRK05738.2-4"/>
    <property type="match status" value="1"/>
</dbReference>
<keyword evidence="2" id="KW-0699">rRNA-binding</keyword>
<name>A0A4D6WTL9_9FLOR</name>
<evidence type="ECO:0000256" key="1">
    <source>
        <dbReference type="ARBA" id="ARBA00006700"/>
    </source>
</evidence>
<dbReference type="InterPro" id="IPR012678">
    <property type="entry name" value="Ribosomal_uL23/eL15/eS24_sf"/>
</dbReference>
<dbReference type="SUPFAM" id="SSF54189">
    <property type="entry name" value="Ribosomal proteins S24e, L23 and L15e"/>
    <property type="match status" value="1"/>
</dbReference>
<keyword evidence="5" id="KW-0687">Ribonucleoprotein</keyword>
<dbReference type="InterPro" id="IPR012677">
    <property type="entry name" value="Nucleotide-bd_a/b_plait_sf"/>
</dbReference>
<dbReference type="EMBL" id="MK814659">
    <property type="protein sequence ID" value="QCI06783.1"/>
    <property type="molecule type" value="Genomic_DNA"/>
</dbReference>
<gene>
    <name evidence="8" type="primary">rpl23</name>
</gene>
<evidence type="ECO:0000256" key="7">
    <source>
        <dbReference type="ARBA" id="ARBA00035366"/>
    </source>
</evidence>
<dbReference type="InterPro" id="IPR013025">
    <property type="entry name" value="Ribosomal_uL23-like"/>
</dbReference>
<geneLocation type="plastid" evidence="8"/>
<accession>A0A4D6WTL9</accession>
<keyword evidence="4 8" id="KW-0689">Ribosomal protein</keyword>
<dbReference type="NCBIfam" id="NF004368">
    <property type="entry name" value="PRK05738.3-4"/>
    <property type="match status" value="1"/>
</dbReference>
<organism evidence="8">
    <name type="scientific">Gayliella sp</name>
    <dbReference type="NCBI Taxonomy" id="2575623"/>
    <lineage>
        <taxon>Eukaryota</taxon>
        <taxon>Rhodophyta</taxon>
        <taxon>Florideophyceae</taxon>
        <taxon>Rhodymeniophycidae</taxon>
        <taxon>Ceramiales</taxon>
        <taxon>Ceramiaceae</taxon>
        <taxon>Gayliella</taxon>
    </lineage>
</organism>
<dbReference type="Pfam" id="PF00276">
    <property type="entry name" value="Ribosomal_L23"/>
    <property type="match status" value="1"/>
</dbReference>
<evidence type="ECO:0000256" key="4">
    <source>
        <dbReference type="ARBA" id="ARBA00022980"/>
    </source>
</evidence>
<evidence type="ECO:0000256" key="6">
    <source>
        <dbReference type="ARBA" id="ARBA00035287"/>
    </source>
</evidence>
<dbReference type="HAMAP" id="MF_01369_B">
    <property type="entry name" value="Ribosomal_uL23_B"/>
    <property type="match status" value="1"/>
</dbReference>
<evidence type="ECO:0000256" key="3">
    <source>
        <dbReference type="ARBA" id="ARBA00022884"/>
    </source>
</evidence>
<dbReference type="PANTHER" id="PTHR11620">
    <property type="entry name" value="60S RIBOSOMAL PROTEIN L23A"/>
    <property type="match status" value="1"/>
</dbReference>
<keyword evidence="3" id="KW-0694">RNA-binding</keyword>
<dbReference type="GO" id="GO:0019843">
    <property type="term" value="F:rRNA binding"/>
    <property type="evidence" value="ECO:0007669"/>
    <property type="project" value="UniProtKB-KW"/>
</dbReference>
<evidence type="ECO:0000313" key="8">
    <source>
        <dbReference type="EMBL" id="QCI06783.1"/>
    </source>
</evidence>
<sequence length="99" mass="11682">MNKIYHHLSDIIKYPIITDKTTQYLEDNKYSFAVDRKANKIQIKQAIEYIFDVKVIKVNTINTPPKTKRVGRFIGKKSNYKKAIIELNSQFTINLFEEN</sequence>
<proteinExistence type="inferred from homology"/>
<reference evidence="8" key="1">
    <citation type="journal article" date="2019" name="Mol. Phylogenet. Evol.">
        <title>Morphological evolution and classification of the red algal order Ceramiales inferred using plastid phylogenomics.</title>
        <authorList>
            <person name="Diaz-Tapia P."/>
            <person name="Pasella M.M."/>
            <person name="Verbruggen H."/>
            <person name="Maggs C.A."/>
        </authorList>
    </citation>
    <scope>NUCLEOTIDE SEQUENCE</scope>
</reference>
<dbReference type="GO" id="GO:0003735">
    <property type="term" value="F:structural constituent of ribosome"/>
    <property type="evidence" value="ECO:0007669"/>
    <property type="project" value="InterPro"/>
</dbReference>
<dbReference type="GO" id="GO:0005840">
    <property type="term" value="C:ribosome"/>
    <property type="evidence" value="ECO:0007669"/>
    <property type="project" value="UniProtKB-KW"/>
</dbReference>
<dbReference type="GO" id="GO:1990904">
    <property type="term" value="C:ribonucleoprotein complex"/>
    <property type="evidence" value="ECO:0007669"/>
    <property type="project" value="UniProtKB-KW"/>
</dbReference>
<protein>
    <recommendedName>
        <fullName evidence="6">Large ribosomal subunit protein uL23c</fullName>
    </recommendedName>
    <alternativeName>
        <fullName evidence="7">50S ribosomal protein L23, chloroplastic</fullName>
    </alternativeName>
</protein>
<evidence type="ECO:0000256" key="2">
    <source>
        <dbReference type="ARBA" id="ARBA00022730"/>
    </source>
</evidence>
<keyword evidence="8" id="KW-0934">Plastid</keyword>